<keyword evidence="3" id="KW-0813">Transport</keyword>
<evidence type="ECO:0000256" key="5">
    <source>
        <dbReference type="SAM" id="SignalP"/>
    </source>
</evidence>
<dbReference type="GO" id="GO:0043190">
    <property type="term" value="C:ATP-binding cassette (ABC) transporter complex"/>
    <property type="evidence" value="ECO:0007669"/>
    <property type="project" value="InterPro"/>
</dbReference>
<evidence type="ECO:0000256" key="2">
    <source>
        <dbReference type="ARBA" id="ARBA00005695"/>
    </source>
</evidence>
<feature type="signal peptide" evidence="5">
    <location>
        <begin position="1"/>
        <end position="31"/>
    </location>
</feature>
<dbReference type="PANTHER" id="PTHR30290">
    <property type="entry name" value="PERIPLASMIC BINDING COMPONENT OF ABC TRANSPORTER"/>
    <property type="match status" value="1"/>
</dbReference>
<dbReference type="Proteomes" id="UP000007257">
    <property type="component" value="Chromosome"/>
</dbReference>
<comment type="subcellular location">
    <subcellularLocation>
        <location evidence="1">Cell envelope</location>
    </subcellularLocation>
</comment>
<feature type="domain" description="Solute-binding protein family 5" evidence="6">
    <location>
        <begin position="87"/>
        <end position="465"/>
    </location>
</feature>
<dbReference type="GeneID" id="95416509"/>
<dbReference type="KEGG" id="rah:Rahaq_2915"/>
<dbReference type="HOGENOM" id="CLU_017028_0_3_6"/>
<reference evidence="7 9" key="2">
    <citation type="journal article" date="2012" name="J. Bacteriol.">
        <title>Complete Genome Sequence of Rahnella sp. Strain Y9602, a Gammaproteobacterium Isolate from Metal- and Radionuclide-Contaminated Soil.</title>
        <authorList>
            <person name="Martinez R.J."/>
            <person name="Bruce D."/>
            <person name="Detter C."/>
            <person name="Goodwin L.A."/>
            <person name="Han J."/>
            <person name="Han C.S."/>
            <person name="Held B."/>
            <person name="Land M.L."/>
            <person name="Mikhailova N."/>
            <person name="Nolan M."/>
            <person name="Pennacchio L."/>
            <person name="Pitluck S."/>
            <person name="Tapia R."/>
            <person name="Woyke T."/>
            <person name="Sobecky P.A."/>
        </authorList>
    </citation>
    <scope>NUCLEOTIDE SEQUENCE [LARGE SCALE GENOMIC DNA]</scope>
    <source>
        <strain evidence="7 9">Y9602</strain>
    </source>
</reference>
<dbReference type="OrthoDB" id="9801912at2"/>
<proteinExistence type="inferred from homology"/>
<accession>A0A0H3FEL4</accession>
<comment type="similarity">
    <text evidence="2">Belongs to the bacterial solute-binding protein 5 family.</text>
</comment>
<dbReference type="EMBL" id="JBHUCJ010000011">
    <property type="protein sequence ID" value="MFD3223304.1"/>
    <property type="molecule type" value="Genomic_DNA"/>
</dbReference>
<dbReference type="GO" id="GO:0030288">
    <property type="term" value="C:outer membrane-bounded periplasmic space"/>
    <property type="evidence" value="ECO:0007669"/>
    <property type="project" value="TreeGrafter"/>
</dbReference>
<dbReference type="FunFam" id="3.10.105.10:FF:000001">
    <property type="entry name" value="Oligopeptide ABC transporter, oligopeptide-binding protein"/>
    <property type="match status" value="1"/>
</dbReference>
<feature type="chain" id="PRO_5002608918" evidence="5">
    <location>
        <begin position="32"/>
        <end position="546"/>
    </location>
</feature>
<reference evidence="8 10" key="3">
    <citation type="submission" date="2024-09" db="EMBL/GenBank/DDBJ databases">
        <title>Genomes of Rahnella.</title>
        <authorList>
            <person name="Mnguni F.C."/>
            <person name="Shin G.Y."/>
            <person name="Coutinho T."/>
        </authorList>
    </citation>
    <scope>NUCLEOTIDE SEQUENCE [LARGE SCALE GENOMIC DNA]</scope>
    <source>
        <strain evidence="8 10">20WA0057</strain>
    </source>
</reference>
<dbReference type="eggNOG" id="COG4166">
    <property type="taxonomic scope" value="Bacteria"/>
</dbReference>
<reference evidence="9" key="1">
    <citation type="submission" date="2011-01" db="EMBL/GenBank/DDBJ databases">
        <title>Complete sequence of chromosome of Rahnella sp. Y9602.</title>
        <authorList>
            <consortium name="US DOE Joint Genome Institute"/>
            <person name="Lucas S."/>
            <person name="Copeland A."/>
            <person name="Lapidus A."/>
            <person name="Cheng J.-F."/>
            <person name="Goodwin L."/>
            <person name="Pitluck S."/>
            <person name="Lu M."/>
            <person name="Detter J.C."/>
            <person name="Han C."/>
            <person name="Tapia R."/>
            <person name="Land M."/>
            <person name="Hauser L."/>
            <person name="Kyrpides N."/>
            <person name="Ivanova N."/>
            <person name="Ovchinnikova G."/>
            <person name="Pagani I."/>
            <person name="Sobecky P.A."/>
            <person name="Martinez R.J."/>
            <person name="Woyke T."/>
        </authorList>
    </citation>
    <scope>NUCLEOTIDE SEQUENCE [LARGE SCALE GENOMIC DNA]</scope>
    <source>
        <strain evidence="9">Y9602</strain>
    </source>
</reference>
<dbReference type="InterPro" id="IPR000914">
    <property type="entry name" value="SBP_5_dom"/>
</dbReference>
<sequence precursor="true">MTIRKTYGCFKKLPLALLFSGSFMASFATYAATVPAGVELAAKQEIVRNNGSEPASLDPHKVESDVEFNILSDLFAGLVTVDNKGNAQPSLAESWETKDNKTWVFHLRPGIVWSDGSPITAQDVIFSWQRLIDPKTASPYETYLSSMHVMNAGDIINGKKPAEQLGIKALDKQTLEITLDQPLSYFLGMLAHPSLSPISQADVEKYGDKWTQPGNLISSGPFKLDTWTVNERITAVRNPNYWDNAHTVINKVTYLPIASGTADVNRYKAGEIDITYTVPSPLFASLKKELGSQVHVSPYLAVYYYAMNTQKPPFNDVRVRKALNLAIDKSIIADRVMGQGQTPAWHLSPDNTGGFTFAKPKEASLTQEQRNEEAKKLLTEAGFGPNHPLKFNLLYNTSEAHQRIAIAAASMWKKNLGVDAVLQNQEWKTMLDTMHQGTYEVVRYAWIADYNEPSTFLNTLRTGNSENTPKFSNAAYDKALDDALKATDKADVGKAYQQAEQVLTEQSPVIPLYHYVSARLVKPYVGGFNDSLLNYIYTKDLYVIKH</sequence>
<dbReference type="PIRSF" id="PIRSF002741">
    <property type="entry name" value="MppA"/>
    <property type="match status" value="1"/>
</dbReference>
<dbReference type="PANTHER" id="PTHR30290:SF10">
    <property type="entry name" value="PERIPLASMIC OLIGOPEPTIDE-BINDING PROTEIN-RELATED"/>
    <property type="match status" value="1"/>
</dbReference>
<dbReference type="Gene3D" id="3.10.105.10">
    <property type="entry name" value="Dipeptide-binding Protein, Domain 3"/>
    <property type="match status" value="1"/>
</dbReference>
<evidence type="ECO:0000259" key="6">
    <source>
        <dbReference type="Pfam" id="PF00496"/>
    </source>
</evidence>
<evidence type="ECO:0000256" key="3">
    <source>
        <dbReference type="ARBA" id="ARBA00022448"/>
    </source>
</evidence>
<dbReference type="Gene3D" id="3.40.190.10">
    <property type="entry name" value="Periplasmic binding protein-like II"/>
    <property type="match status" value="1"/>
</dbReference>
<evidence type="ECO:0000313" key="10">
    <source>
        <dbReference type="Proteomes" id="UP001598201"/>
    </source>
</evidence>
<evidence type="ECO:0000313" key="7">
    <source>
        <dbReference type="EMBL" id="ADW74510.1"/>
    </source>
</evidence>
<dbReference type="InterPro" id="IPR039424">
    <property type="entry name" value="SBP_5"/>
</dbReference>
<name>A0A0H3FEL4_RAHSY</name>
<organism evidence="7 9">
    <name type="scientific">Rahnella sp. (strain Y9602)</name>
    <dbReference type="NCBI Taxonomy" id="2703885"/>
    <lineage>
        <taxon>Bacteria</taxon>
        <taxon>Pseudomonadati</taxon>
        <taxon>Pseudomonadota</taxon>
        <taxon>Gammaproteobacteria</taxon>
        <taxon>Enterobacterales</taxon>
        <taxon>Yersiniaceae</taxon>
        <taxon>Rahnella</taxon>
    </lineage>
</organism>
<evidence type="ECO:0000256" key="1">
    <source>
        <dbReference type="ARBA" id="ARBA00004196"/>
    </source>
</evidence>
<evidence type="ECO:0000313" key="8">
    <source>
        <dbReference type="EMBL" id="MFD3223304.1"/>
    </source>
</evidence>
<evidence type="ECO:0000256" key="4">
    <source>
        <dbReference type="ARBA" id="ARBA00022729"/>
    </source>
</evidence>
<keyword evidence="10" id="KW-1185">Reference proteome</keyword>
<dbReference type="Pfam" id="PF00496">
    <property type="entry name" value="SBP_bac_5"/>
    <property type="match status" value="1"/>
</dbReference>
<dbReference type="FunFam" id="3.90.76.10:FF:000001">
    <property type="entry name" value="Oligopeptide ABC transporter substrate-binding protein"/>
    <property type="match status" value="1"/>
</dbReference>
<dbReference type="AlphaFoldDB" id="A0A0H3FEL4"/>
<dbReference type="InterPro" id="IPR030678">
    <property type="entry name" value="Peptide/Ni-bd"/>
</dbReference>
<dbReference type="Proteomes" id="UP001598201">
    <property type="component" value="Unassembled WGS sequence"/>
</dbReference>
<dbReference type="CDD" id="cd08504">
    <property type="entry name" value="PBP2_OppA"/>
    <property type="match status" value="1"/>
</dbReference>
<gene>
    <name evidence="7" type="ordered locus">Rahaq_2915</name>
    <name evidence="8" type="ORF">ACFPK4_07145</name>
</gene>
<dbReference type="RefSeq" id="WP_013576206.1">
    <property type="nucleotide sequence ID" value="NC_015061.1"/>
</dbReference>
<dbReference type="Gene3D" id="3.90.76.10">
    <property type="entry name" value="Dipeptide-binding Protein, Domain 1"/>
    <property type="match status" value="1"/>
</dbReference>
<keyword evidence="4 5" id="KW-0732">Signal</keyword>
<protein>
    <submittedName>
        <fullName evidence="8">ABC transporter substrate-binding protein</fullName>
    </submittedName>
    <submittedName>
        <fullName evidence="7">Extracellular solute-binding protein family 5</fullName>
    </submittedName>
</protein>
<evidence type="ECO:0000313" key="9">
    <source>
        <dbReference type="Proteomes" id="UP000007257"/>
    </source>
</evidence>
<dbReference type="GO" id="GO:1904680">
    <property type="term" value="F:peptide transmembrane transporter activity"/>
    <property type="evidence" value="ECO:0007669"/>
    <property type="project" value="TreeGrafter"/>
</dbReference>
<dbReference type="SUPFAM" id="SSF53850">
    <property type="entry name" value="Periplasmic binding protein-like II"/>
    <property type="match status" value="1"/>
</dbReference>
<dbReference type="EMBL" id="CP002505">
    <property type="protein sequence ID" value="ADW74510.1"/>
    <property type="molecule type" value="Genomic_DNA"/>
</dbReference>
<dbReference type="GO" id="GO:0015833">
    <property type="term" value="P:peptide transport"/>
    <property type="evidence" value="ECO:0007669"/>
    <property type="project" value="TreeGrafter"/>
</dbReference>